<keyword evidence="6" id="KW-1185">Reference proteome</keyword>
<evidence type="ECO:0000313" key="6">
    <source>
        <dbReference type="Proteomes" id="UP000595140"/>
    </source>
</evidence>
<dbReference type="SUPFAM" id="SSF52540">
    <property type="entry name" value="P-loop containing nucleoside triphosphate hydrolases"/>
    <property type="match status" value="1"/>
</dbReference>
<dbReference type="GO" id="GO:0007018">
    <property type="term" value="P:microtubule-based movement"/>
    <property type="evidence" value="ECO:0007669"/>
    <property type="project" value="InterPro"/>
</dbReference>
<dbReference type="Pfam" id="PF00225">
    <property type="entry name" value="Kinesin"/>
    <property type="match status" value="1"/>
</dbReference>
<dbReference type="GO" id="GO:0009536">
    <property type="term" value="C:plastid"/>
    <property type="evidence" value="ECO:0007669"/>
    <property type="project" value="UniProtKB-SubCell"/>
</dbReference>
<dbReference type="InterPro" id="IPR027417">
    <property type="entry name" value="P-loop_NTPase"/>
</dbReference>
<evidence type="ECO:0000256" key="3">
    <source>
        <dbReference type="PROSITE-ProRule" id="PRU00283"/>
    </source>
</evidence>
<keyword evidence="3" id="KW-0547">Nucleotide-binding</keyword>
<dbReference type="AlphaFoldDB" id="A0A484KKA9"/>
<accession>A0A484KKA9</accession>
<dbReference type="PANTHER" id="PTHR47968:SF54">
    <property type="entry name" value="KINESIN-LIKE PROTEIN NACK2"/>
    <property type="match status" value="1"/>
</dbReference>
<dbReference type="PROSITE" id="PS50067">
    <property type="entry name" value="KINESIN_MOTOR_2"/>
    <property type="match status" value="1"/>
</dbReference>
<comment type="subcellular location">
    <subcellularLocation>
        <location evidence="1">Plastid</location>
    </subcellularLocation>
</comment>
<dbReference type="PANTHER" id="PTHR47968">
    <property type="entry name" value="CENTROMERE PROTEIN E"/>
    <property type="match status" value="1"/>
</dbReference>
<evidence type="ECO:0000256" key="1">
    <source>
        <dbReference type="ARBA" id="ARBA00004474"/>
    </source>
</evidence>
<dbReference type="GO" id="GO:0005524">
    <property type="term" value="F:ATP binding"/>
    <property type="evidence" value="ECO:0007669"/>
    <property type="project" value="UniProtKB-UniRule"/>
</dbReference>
<gene>
    <name evidence="5" type="ORF">CCAM_LOCUS4212</name>
</gene>
<dbReference type="Proteomes" id="UP000595140">
    <property type="component" value="Unassembled WGS sequence"/>
</dbReference>
<protein>
    <recommendedName>
        <fullName evidence="4">Kinesin motor domain-containing protein</fullName>
    </recommendedName>
</protein>
<dbReference type="InterPro" id="IPR027640">
    <property type="entry name" value="Kinesin-like_fam"/>
</dbReference>
<dbReference type="OrthoDB" id="1304820at2759"/>
<reference evidence="5 6" key="1">
    <citation type="submission" date="2018-04" db="EMBL/GenBank/DDBJ databases">
        <authorList>
            <person name="Vogel A."/>
        </authorList>
    </citation>
    <scope>NUCLEOTIDE SEQUENCE [LARGE SCALE GENOMIC DNA]</scope>
</reference>
<proteinExistence type="inferred from homology"/>
<organism evidence="5 6">
    <name type="scientific">Cuscuta campestris</name>
    <dbReference type="NCBI Taxonomy" id="132261"/>
    <lineage>
        <taxon>Eukaryota</taxon>
        <taxon>Viridiplantae</taxon>
        <taxon>Streptophyta</taxon>
        <taxon>Embryophyta</taxon>
        <taxon>Tracheophyta</taxon>
        <taxon>Spermatophyta</taxon>
        <taxon>Magnoliopsida</taxon>
        <taxon>eudicotyledons</taxon>
        <taxon>Gunneridae</taxon>
        <taxon>Pentapetalae</taxon>
        <taxon>asterids</taxon>
        <taxon>lamiids</taxon>
        <taxon>Solanales</taxon>
        <taxon>Convolvulaceae</taxon>
        <taxon>Cuscuteae</taxon>
        <taxon>Cuscuta</taxon>
        <taxon>Cuscuta subgen. Grammica</taxon>
        <taxon>Cuscuta sect. Cleistogrammica</taxon>
    </lineage>
</organism>
<comment type="similarity">
    <text evidence="3">Belongs to the TRAFAC class myosin-kinesin ATPase superfamily. Kinesin family.</text>
</comment>
<evidence type="ECO:0000313" key="5">
    <source>
        <dbReference type="EMBL" id="VFQ62436.1"/>
    </source>
</evidence>
<keyword evidence="3" id="KW-0067">ATP-binding</keyword>
<name>A0A484KKA9_9ASTE</name>
<feature type="domain" description="Kinesin motor" evidence="4">
    <location>
        <begin position="21"/>
        <end position="192"/>
    </location>
</feature>
<evidence type="ECO:0000259" key="4">
    <source>
        <dbReference type="PROSITE" id="PS50067"/>
    </source>
</evidence>
<dbReference type="EMBL" id="OOIL02000230">
    <property type="protein sequence ID" value="VFQ62436.1"/>
    <property type="molecule type" value="Genomic_DNA"/>
</dbReference>
<dbReference type="SMART" id="SM00129">
    <property type="entry name" value="KISc"/>
    <property type="match status" value="1"/>
</dbReference>
<dbReference type="Gene3D" id="3.40.850.10">
    <property type="entry name" value="Kinesin motor domain"/>
    <property type="match status" value="1"/>
</dbReference>
<evidence type="ECO:0000256" key="2">
    <source>
        <dbReference type="ARBA" id="ARBA00023175"/>
    </source>
</evidence>
<dbReference type="InterPro" id="IPR036961">
    <property type="entry name" value="Kinesin_motor_dom_sf"/>
</dbReference>
<dbReference type="GO" id="GO:0008017">
    <property type="term" value="F:microtubule binding"/>
    <property type="evidence" value="ECO:0007669"/>
    <property type="project" value="InterPro"/>
</dbReference>
<feature type="binding site" evidence="3">
    <location>
        <begin position="111"/>
        <end position="118"/>
    </location>
    <ligand>
        <name>ATP</name>
        <dbReference type="ChEBI" id="CHEBI:30616"/>
    </ligand>
</feature>
<dbReference type="InterPro" id="IPR001752">
    <property type="entry name" value="Kinesin_motor_dom"/>
</dbReference>
<sequence length="192" mass="21819">MGSNNSQWNEEMGSSNAHEDKIFVAIRLRPLNQRELSLNDVSHWECINNNTILYNNNNNLGERSLLPTAYQFGIDRVFGWDCSTLQVYEEAAKRVALTVLTGINSSVFAYGQTSSGKTHTMSGITEFAMADIFNHIKKHQERQYKLKFSAMEIYNESVRDLLSSDSTPLRLLDDPEVNILSHGSLEIDFTKH</sequence>
<keyword evidence="2 3" id="KW-0505">Motor protein</keyword>
<dbReference type="GO" id="GO:0003777">
    <property type="term" value="F:microtubule motor activity"/>
    <property type="evidence" value="ECO:0007669"/>
    <property type="project" value="InterPro"/>
</dbReference>